<dbReference type="Pfam" id="PF03830">
    <property type="entry name" value="PTSIIB_sorb"/>
    <property type="match status" value="1"/>
</dbReference>
<name>A0A318KRP2_9FIRM</name>
<keyword evidence="6" id="KW-0598">Phosphotransferase system</keyword>
<reference evidence="9 10" key="1">
    <citation type="submission" date="2018-05" db="EMBL/GenBank/DDBJ databases">
        <title>Genomic Encyclopedia of Type Strains, Phase IV (KMG-IV): sequencing the most valuable type-strain genomes for metagenomic binning, comparative biology and taxonomic classification.</title>
        <authorList>
            <person name="Goeker M."/>
        </authorList>
    </citation>
    <scope>NUCLEOTIDE SEQUENCE [LARGE SCALE GENOMIC DNA]</scope>
    <source>
        <strain evidence="9 10">JC118</strain>
    </source>
</reference>
<gene>
    <name evidence="9" type="ORF">DES51_103159</name>
</gene>
<dbReference type="SUPFAM" id="SSF52728">
    <property type="entry name" value="PTS IIb component"/>
    <property type="match status" value="1"/>
</dbReference>
<keyword evidence="3" id="KW-0963">Cytoplasm</keyword>
<evidence type="ECO:0000256" key="5">
    <source>
        <dbReference type="ARBA" id="ARBA00022679"/>
    </source>
</evidence>
<keyword evidence="7" id="KW-0418">Kinase</keyword>
<dbReference type="EMBL" id="QJKH01000003">
    <property type="protein sequence ID" value="PXX80564.1"/>
    <property type="molecule type" value="Genomic_DNA"/>
</dbReference>
<dbReference type="InterPro" id="IPR036667">
    <property type="entry name" value="PTS_IIB_sorbose-sp_sf"/>
</dbReference>
<dbReference type="OrthoDB" id="9788818at2"/>
<sequence length="164" mass="18309">MNINVFRIDDRLIHGQIVTKWIKDASAKMIMVVDDKAAGDKTQQMILKFAVPSGIKLEILSKEDAVKRVNEDQSNTNVLMLVRNPKEANALVEMGLKIDRIIIGNISNSKSEVGRTKLLDYIYVEPGDVEAIRSLDSKGIKLEVKAIPEEKAKDPIELINKKLG</sequence>
<dbReference type="AlphaFoldDB" id="A0A318KRP2"/>
<evidence type="ECO:0000256" key="6">
    <source>
        <dbReference type="ARBA" id="ARBA00022683"/>
    </source>
</evidence>
<dbReference type="STRING" id="1034346.GCA_000313565_02019"/>
<evidence type="ECO:0000313" key="10">
    <source>
        <dbReference type="Proteomes" id="UP000247612"/>
    </source>
</evidence>
<dbReference type="GO" id="GO:0005737">
    <property type="term" value="C:cytoplasm"/>
    <property type="evidence" value="ECO:0007669"/>
    <property type="project" value="UniProtKB-SubCell"/>
</dbReference>
<dbReference type="InterPro" id="IPR004720">
    <property type="entry name" value="PTS_IIB_sorbose-sp"/>
</dbReference>
<proteinExistence type="predicted"/>
<keyword evidence="5" id="KW-0808">Transferase</keyword>
<keyword evidence="10" id="KW-1185">Reference proteome</keyword>
<evidence type="ECO:0000256" key="2">
    <source>
        <dbReference type="ARBA" id="ARBA00022448"/>
    </source>
</evidence>
<dbReference type="Proteomes" id="UP000247612">
    <property type="component" value="Unassembled WGS sequence"/>
</dbReference>
<organism evidence="9 10">
    <name type="scientific">Dielma fastidiosa</name>
    <dbReference type="NCBI Taxonomy" id="1034346"/>
    <lineage>
        <taxon>Bacteria</taxon>
        <taxon>Bacillati</taxon>
        <taxon>Bacillota</taxon>
        <taxon>Erysipelotrichia</taxon>
        <taxon>Erysipelotrichales</taxon>
        <taxon>Erysipelotrichaceae</taxon>
        <taxon>Dielma</taxon>
    </lineage>
</organism>
<comment type="subcellular location">
    <subcellularLocation>
        <location evidence="1">Cytoplasm</location>
    </subcellularLocation>
</comment>
<evidence type="ECO:0000256" key="4">
    <source>
        <dbReference type="ARBA" id="ARBA00022597"/>
    </source>
</evidence>
<feature type="domain" description="PTS EIIB type-4" evidence="8">
    <location>
        <begin position="1"/>
        <end position="164"/>
    </location>
</feature>
<dbReference type="PROSITE" id="PS51101">
    <property type="entry name" value="PTS_EIIB_TYPE_4"/>
    <property type="match status" value="1"/>
</dbReference>
<dbReference type="Gene3D" id="3.40.35.10">
    <property type="entry name" value="Phosphotransferase system, sorbose subfamily IIB component"/>
    <property type="match status" value="1"/>
</dbReference>
<evidence type="ECO:0000256" key="7">
    <source>
        <dbReference type="ARBA" id="ARBA00022777"/>
    </source>
</evidence>
<evidence type="ECO:0000256" key="1">
    <source>
        <dbReference type="ARBA" id="ARBA00004496"/>
    </source>
</evidence>
<dbReference type="GO" id="GO:0008982">
    <property type="term" value="F:protein-N(PI)-phosphohistidine-sugar phosphotransferase activity"/>
    <property type="evidence" value="ECO:0007669"/>
    <property type="project" value="InterPro"/>
</dbReference>
<keyword evidence="2" id="KW-0813">Transport</keyword>
<protein>
    <submittedName>
        <fullName evidence="9">PTS system N-acetylgalactosamine-specific IIB component/PTS system mannose-specific IIB component</fullName>
    </submittedName>
</protein>
<evidence type="ECO:0000259" key="8">
    <source>
        <dbReference type="PROSITE" id="PS51101"/>
    </source>
</evidence>
<comment type="caution">
    <text evidence="9">The sequence shown here is derived from an EMBL/GenBank/DDBJ whole genome shotgun (WGS) entry which is preliminary data.</text>
</comment>
<dbReference type="RefSeq" id="WP_022938323.1">
    <property type="nucleotide sequence ID" value="NZ_CABKRQ010000005.1"/>
</dbReference>
<dbReference type="GO" id="GO:0016301">
    <property type="term" value="F:kinase activity"/>
    <property type="evidence" value="ECO:0007669"/>
    <property type="project" value="UniProtKB-KW"/>
</dbReference>
<evidence type="ECO:0000256" key="3">
    <source>
        <dbReference type="ARBA" id="ARBA00022490"/>
    </source>
</evidence>
<keyword evidence="4" id="KW-0762">Sugar transport</keyword>
<evidence type="ECO:0000313" key="9">
    <source>
        <dbReference type="EMBL" id="PXX80564.1"/>
    </source>
</evidence>
<dbReference type="GO" id="GO:0009401">
    <property type="term" value="P:phosphoenolpyruvate-dependent sugar phosphotransferase system"/>
    <property type="evidence" value="ECO:0007669"/>
    <property type="project" value="UniProtKB-KW"/>
</dbReference>
<accession>A0A318KRP2</accession>